<name>A0AB34KE68_9PEZI</name>
<proteinExistence type="predicted"/>
<feature type="region of interest" description="Disordered" evidence="1">
    <location>
        <begin position="252"/>
        <end position="356"/>
    </location>
</feature>
<sequence length="356" mass="38876">MSDSMDMSHVDPRFLTTTSTESSVASANLTYGSSGSSLEPGTVYGSEKSDLPFDDSTHGWDLQSAAETQSHLQDYSHYQQQAQQHGQQLSHEMPNPAPACFTANAFGPSMPGLPLRPSGNQDFGHHLDQIPQDVSPGWIATAGGQHVTYYPGPSFSMPSASSGVHSQRSGRNVPRQLALEPRFGPRGSGRVAHDQPHGAAERSTAGRSSNRRREETAENSFGANRQLFEEKAWTESEDECFAIFARNHKRGKYRDAPGAMDSMGYPERLPEEYKRRARAKGRTTGRGSRVRRPARSSDELGQPAMRERQDVSTTPAPPQSRYMAVPAHEGQGEEPYVSSAPSTGRLIPGKPVVEEP</sequence>
<comment type="caution">
    <text evidence="2">The sequence shown here is derived from an EMBL/GenBank/DDBJ whole genome shotgun (WGS) entry which is preliminary data.</text>
</comment>
<feature type="compositionally biased region" description="Basic residues" evidence="1">
    <location>
        <begin position="275"/>
        <end position="294"/>
    </location>
</feature>
<dbReference type="Proteomes" id="UP000803884">
    <property type="component" value="Unassembled WGS sequence"/>
</dbReference>
<evidence type="ECO:0000256" key="1">
    <source>
        <dbReference type="SAM" id="MobiDB-lite"/>
    </source>
</evidence>
<dbReference type="RefSeq" id="XP_069224918.1">
    <property type="nucleotide sequence ID" value="XM_069378145.1"/>
</dbReference>
<dbReference type="AlphaFoldDB" id="A0AB34KE68"/>
<feature type="compositionally biased region" description="Low complexity" evidence="1">
    <location>
        <begin position="16"/>
        <end position="27"/>
    </location>
</feature>
<feature type="compositionally biased region" description="Polar residues" evidence="1">
    <location>
        <begin position="28"/>
        <end position="39"/>
    </location>
</feature>
<feature type="compositionally biased region" description="Basic and acidic residues" evidence="1">
    <location>
        <begin position="1"/>
        <end position="12"/>
    </location>
</feature>
<gene>
    <name evidence="2" type="ORF">WHR41_09542</name>
</gene>
<feature type="compositionally biased region" description="Basic and acidic residues" evidence="1">
    <location>
        <begin position="47"/>
        <end position="58"/>
    </location>
</feature>
<feature type="region of interest" description="Disordered" evidence="1">
    <location>
        <begin position="1"/>
        <end position="58"/>
    </location>
</feature>
<dbReference type="GeneID" id="96010983"/>
<feature type="region of interest" description="Disordered" evidence="1">
    <location>
        <begin position="179"/>
        <end position="223"/>
    </location>
</feature>
<feature type="compositionally biased region" description="Basic and acidic residues" evidence="1">
    <location>
        <begin position="191"/>
        <end position="200"/>
    </location>
</feature>
<evidence type="ECO:0000313" key="3">
    <source>
        <dbReference type="Proteomes" id="UP000803884"/>
    </source>
</evidence>
<keyword evidence="3" id="KW-1185">Reference proteome</keyword>
<dbReference type="EMBL" id="JAAQHG020000148">
    <property type="protein sequence ID" value="KAL1581810.1"/>
    <property type="molecule type" value="Genomic_DNA"/>
</dbReference>
<reference evidence="2 3" key="1">
    <citation type="journal article" date="2020" name="Microbiol. Resour. Announc.">
        <title>Draft Genome Sequence of a Cladosporium Species Isolated from the Mesophotic Ascidian Didemnum maculosum.</title>
        <authorList>
            <person name="Gioti A."/>
            <person name="Siaperas R."/>
            <person name="Nikolaivits E."/>
            <person name="Le Goff G."/>
            <person name="Ouazzani J."/>
            <person name="Kotoulas G."/>
            <person name="Topakas E."/>
        </authorList>
    </citation>
    <scope>NUCLEOTIDE SEQUENCE [LARGE SCALE GENOMIC DNA]</scope>
    <source>
        <strain evidence="2 3">TM138-S3</strain>
    </source>
</reference>
<evidence type="ECO:0000313" key="2">
    <source>
        <dbReference type="EMBL" id="KAL1581810.1"/>
    </source>
</evidence>
<evidence type="ECO:0008006" key="4">
    <source>
        <dbReference type="Google" id="ProtNLM"/>
    </source>
</evidence>
<organism evidence="2 3">
    <name type="scientific">Cladosporium halotolerans</name>
    <dbReference type="NCBI Taxonomy" id="1052096"/>
    <lineage>
        <taxon>Eukaryota</taxon>
        <taxon>Fungi</taxon>
        <taxon>Dikarya</taxon>
        <taxon>Ascomycota</taxon>
        <taxon>Pezizomycotina</taxon>
        <taxon>Dothideomycetes</taxon>
        <taxon>Dothideomycetidae</taxon>
        <taxon>Cladosporiales</taxon>
        <taxon>Cladosporiaceae</taxon>
        <taxon>Cladosporium</taxon>
    </lineage>
</organism>
<accession>A0AB34KE68</accession>
<protein>
    <recommendedName>
        <fullName evidence="4">Myb-like domain-containing protein</fullName>
    </recommendedName>
</protein>